<keyword evidence="4" id="KW-1003">Cell membrane</keyword>
<evidence type="ECO:0000256" key="5">
    <source>
        <dbReference type="ARBA" id="ARBA00022692"/>
    </source>
</evidence>
<keyword evidence="7" id="KW-0969">Cilium</keyword>
<dbReference type="OMA" id="PALYTRY"/>
<dbReference type="GO" id="GO:0060271">
    <property type="term" value="P:cilium assembly"/>
    <property type="evidence" value="ECO:0007669"/>
    <property type="project" value="TreeGrafter"/>
</dbReference>
<comment type="function">
    <text evidence="11">Transmembrane component of the tectonic-like complex, a complex localized at the transition zone of primary cilia and acting as a barrier that prevents diffusion of transmembrane proteins between the cilia and plasma membranes. Required for ciliogenesis and sonic hedgehog/SHH signaling.</text>
</comment>
<dbReference type="GO" id="GO:0060170">
    <property type="term" value="C:ciliary membrane"/>
    <property type="evidence" value="ECO:0007669"/>
    <property type="project" value="UniProtKB-SubCell"/>
</dbReference>
<evidence type="ECO:0000313" key="14">
    <source>
        <dbReference type="Proteomes" id="UP000751190"/>
    </source>
</evidence>
<evidence type="ECO:0000256" key="4">
    <source>
        <dbReference type="ARBA" id="ARBA00022475"/>
    </source>
</evidence>
<evidence type="ECO:0000256" key="10">
    <source>
        <dbReference type="ARBA" id="ARBA00023273"/>
    </source>
</evidence>
<evidence type="ECO:0000256" key="6">
    <source>
        <dbReference type="ARBA" id="ARBA00022989"/>
    </source>
</evidence>
<dbReference type="GO" id="GO:0032880">
    <property type="term" value="P:regulation of protein localization"/>
    <property type="evidence" value="ECO:0007669"/>
    <property type="project" value="TreeGrafter"/>
</dbReference>
<accession>A0A8J5XS16</accession>
<name>A0A8J5XS16_DIALT</name>
<protein>
    <recommendedName>
        <fullName evidence="3">Transmembrane protein 231</fullName>
    </recommendedName>
</protein>
<proteinExistence type="inferred from homology"/>
<keyword evidence="9" id="KW-0325">Glycoprotein</keyword>
<comment type="caution">
    <text evidence="13">The sequence shown here is derived from an EMBL/GenBank/DDBJ whole genome shotgun (WGS) entry which is preliminary data.</text>
</comment>
<evidence type="ECO:0000256" key="3">
    <source>
        <dbReference type="ARBA" id="ARBA00015087"/>
    </source>
</evidence>
<keyword evidence="10" id="KW-0966">Cell projection</keyword>
<dbReference type="Proteomes" id="UP000751190">
    <property type="component" value="Unassembled WGS sequence"/>
</dbReference>
<keyword evidence="6 12" id="KW-1133">Transmembrane helix</keyword>
<dbReference type="AlphaFoldDB" id="A0A8J5XS16"/>
<keyword evidence="14" id="KW-1185">Reference proteome</keyword>
<keyword evidence="8 12" id="KW-0472">Membrane</keyword>
<dbReference type="Pfam" id="PF10149">
    <property type="entry name" value="TM231"/>
    <property type="match status" value="1"/>
</dbReference>
<evidence type="ECO:0000256" key="9">
    <source>
        <dbReference type="ARBA" id="ARBA00023180"/>
    </source>
</evidence>
<dbReference type="PANTHER" id="PTHR14605:SF1">
    <property type="entry name" value="TRANSMEMBRANE PROTEIN 231"/>
    <property type="match status" value="1"/>
</dbReference>
<reference evidence="13" key="1">
    <citation type="submission" date="2021-05" db="EMBL/GenBank/DDBJ databases">
        <title>The genome of the haptophyte Pavlova lutheri (Diacronema luteri, Pavlovales) - a model for lipid biosynthesis in eukaryotic algae.</title>
        <authorList>
            <person name="Hulatt C.J."/>
            <person name="Posewitz M.C."/>
        </authorList>
    </citation>
    <scope>NUCLEOTIDE SEQUENCE</scope>
    <source>
        <strain evidence="13">NIVA-4/92</strain>
    </source>
</reference>
<keyword evidence="5 12" id="KW-0812">Transmembrane</keyword>
<evidence type="ECO:0000256" key="7">
    <source>
        <dbReference type="ARBA" id="ARBA00023069"/>
    </source>
</evidence>
<sequence>MAIVVAQEVLARRYEARLFSLASLFHFACYVALIIIPFVISYTSQSLWIMEKTGREQPEVHFHHEVLVVAQGAHPSQRFAFSSSAGVNALFGDALRAVSVRLSEADENDDGRPEFLHLEVSIPLRPGEDIVGLTVLAALDYSLQDNVRFGTNATAIVQYAGGVAGSGLQFWGDLELHAARALPPFTSSAVGPPTLAGALAATTADALAPAALISRYMAFPTAVHVAPRYPVWLVGGGGSRFTANVTLAVRPAVVRYQPRVAEMLKWGWVQYLSFFIPLWFALRQIKWFAAVSQITPCRVVVDRPHVRKINDHDF</sequence>
<evidence type="ECO:0000256" key="2">
    <source>
        <dbReference type="ARBA" id="ARBA00009082"/>
    </source>
</evidence>
<dbReference type="InterPro" id="IPR019306">
    <property type="entry name" value="TMEM231"/>
</dbReference>
<organism evidence="13 14">
    <name type="scientific">Diacronema lutheri</name>
    <name type="common">Unicellular marine alga</name>
    <name type="synonym">Monochrysis lutheri</name>
    <dbReference type="NCBI Taxonomy" id="2081491"/>
    <lineage>
        <taxon>Eukaryota</taxon>
        <taxon>Haptista</taxon>
        <taxon>Haptophyta</taxon>
        <taxon>Pavlovophyceae</taxon>
        <taxon>Pavlovales</taxon>
        <taxon>Pavlovaceae</taxon>
        <taxon>Diacronema</taxon>
    </lineage>
</organism>
<dbReference type="EMBL" id="JAGTXO010000010">
    <property type="protein sequence ID" value="KAG8465529.1"/>
    <property type="molecule type" value="Genomic_DNA"/>
</dbReference>
<evidence type="ECO:0000256" key="11">
    <source>
        <dbReference type="ARBA" id="ARBA00024803"/>
    </source>
</evidence>
<comment type="subcellular location">
    <subcellularLocation>
        <location evidence="1">Cell projection</location>
        <location evidence="1">Cilium membrane</location>
        <topology evidence="1">Multi-pass membrane protein</topology>
    </subcellularLocation>
</comment>
<evidence type="ECO:0000256" key="1">
    <source>
        <dbReference type="ARBA" id="ARBA00004272"/>
    </source>
</evidence>
<evidence type="ECO:0000256" key="8">
    <source>
        <dbReference type="ARBA" id="ARBA00023136"/>
    </source>
</evidence>
<evidence type="ECO:0000313" key="13">
    <source>
        <dbReference type="EMBL" id="KAG8465529.1"/>
    </source>
</evidence>
<gene>
    <name evidence="13" type="ORF">KFE25_002836</name>
</gene>
<dbReference type="GO" id="GO:0035869">
    <property type="term" value="C:ciliary transition zone"/>
    <property type="evidence" value="ECO:0007669"/>
    <property type="project" value="TreeGrafter"/>
</dbReference>
<dbReference type="PANTHER" id="PTHR14605">
    <property type="entry name" value="CHST5 PROTEIN"/>
    <property type="match status" value="1"/>
</dbReference>
<evidence type="ECO:0000256" key="12">
    <source>
        <dbReference type="SAM" id="Phobius"/>
    </source>
</evidence>
<feature type="transmembrane region" description="Helical" evidence="12">
    <location>
        <begin position="18"/>
        <end position="40"/>
    </location>
</feature>
<comment type="similarity">
    <text evidence="2">Belongs to the TMEM231 family.</text>
</comment>
<dbReference type="OrthoDB" id="426438at2759"/>